<sequence length="382" mass="40374">MLQRFQKLLVYTTAVMAMFVNGLPAMAADKLDDTNVRLSEPRASQSSTYTFATKAKTTGSIKGIKMKFRREASNGQQHPTDMTQTSAAKGTMTGGLTAANYTLDRTTDAGTGILYLQNNTGDTINGGTSITWEVTGMGNPSIGATNAGCTPSSNNSSGTCYLRILTFNTDTLADLQAETPANILDTATVSYTVTSDVTVTATVDPSLTFTVTGVASGASANGQTTSHTSTFTTLPFGNLATNTPKYLAHDLTVRTNATKGYQVTMKMRDDMTGTYAANNIDPYVGNAATWAVPQAWTSPTSATANEDTGWIGANTPDTDVSGWAAPSGKWGPVNGTENQVMLSSGPDIGTVATRISYTMETDVYQPADNYTGYLIYNCIPTY</sequence>
<comment type="caution">
    <text evidence="2">The sequence shown here is derived from an EMBL/GenBank/DDBJ whole genome shotgun (WGS) entry which is preliminary data.</text>
</comment>
<dbReference type="STRING" id="1618345.UT18_C0009G0069"/>
<dbReference type="EMBL" id="LBVV01000009">
    <property type="protein sequence ID" value="KKQ94658.1"/>
    <property type="molecule type" value="Genomic_DNA"/>
</dbReference>
<dbReference type="PATRIC" id="fig|1618345.3.peg.612"/>
<evidence type="ECO:0000313" key="3">
    <source>
        <dbReference type="Proteomes" id="UP000034207"/>
    </source>
</evidence>
<proteinExistence type="predicted"/>
<evidence type="ECO:0000313" key="2">
    <source>
        <dbReference type="EMBL" id="KKQ94658.1"/>
    </source>
</evidence>
<feature type="signal peptide" evidence="1">
    <location>
        <begin position="1"/>
        <end position="27"/>
    </location>
</feature>
<gene>
    <name evidence="2" type="ORF">UT18_C0009G0069</name>
</gene>
<dbReference type="Proteomes" id="UP000034207">
    <property type="component" value="Unassembled WGS sequence"/>
</dbReference>
<accession>A0A0G0LRX2</accession>
<protein>
    <submittedName>
        <fullName evidence="2">Glycoprotein</fullName>
    </submittedName>
</protein>
<evidence type="ECO:0000256" key="1">
    <source>
        <dbReference type="SAM" id="SignalP"/>
    </source>
</evidence>
<dbReference type="AlphaFoldDB" id="A0A0G0LRX2"/>
<feature type="chain" id="PRO_5002533451" evidence="1">
    <location>
        <begin position="28"/>
        <end position="382"/>
    </location>
</feature>
<organism evidence="2 3">
    <name type="scientific">candidate division CPR2 bacterium GW2011_GWC2_39_10</name>
    <dbReference type="NCBI Taxonomy" id="1618345"/>
    <lineage>
        <taxon>Bacteria</taxon>
        <taxon>Bacteria division CPR2</taxon>
    </lineage>
</organism>
<reference evidence="2 3" key="1">
    <citation type="journal article" date="2015" name="Nature">
        <title>rRNA introns, odd ribosomes, and small enigmatic genomes across a large radiation of phyla.</title>
        <authorList>
            <person name="Brown C.T."/>
            <person name="Hug L.A."/>
            <person name="Thomas B.C."/>
            <person name="Sharon I."/>
            <person name="Castelle C.J."/>
            <person name="Singh A."/>
            <person name="Wilkins M.J."/>
            <person name="Williams K.H."/>
            <person name="Banfield J.F."/>
        </authorList>
    </citation>
    <scope>NUCLEOTIDE SEQUENCE [LARGE SCALE GENOMIC DNA]</scope>
</reference>
<name>A0A0G0LRX2_UNCC2</name>
<keyword evidence="1" id="KW-0732">Signal</keyword>